<dbReference type="Pfam" id="PF04937">
    <property type="entry name" value="DUF659"/>
    <property type="match status" value="1"/>
</dbReference>
<evidence type="ECO:0000259" key="2">
    <source>
        <dbReference type="Pfam" id="PF04937"/>
    </source>
</evidence>
<gene>
    <name evidence="3" type="ORF">Taro_034817</name>
</gene>
<feature type="region of interest" description="Disordered" evidence="1">
    <location>
        <begin position="1"/>
        <end position="37"/>
    </location>
</feature>
<dbReference type="InterPro" id="IPR007021">
    <property type="entry name" value="DUF659"/>
</dbReference>
<sequence>MQERIISGRHRDEDDDDEPEIYADGSGGSGSRVGGEAQSRRFSNVGDYFTHISVEVPVSDQQQRQRKRSTGVTLEEVDPNIYSQEHGKQTRIDDAYNQQGPRYKVGRAVAKWWHHSIISFNAANSPYYKTMIQEVQRHGLHVQPPSLRDLAGRYLDEEVHEIKSYIQSFKKKWEKYGCTLMCDDWSGNTKSSLINFLVYCDRQVFYHKSIDASDRVHQGSKTRPDRDRIGRVGSVLTLSIRAGVTHPFLARGSAWLGWARRARRAWPDGSGRIGPIRLNG</sequence>
<dbReference type="Proteomes" id="UP000652761">
    <property type="component" value="Unassembled WGS sequence"/>
</dbReference>
<protein>
    <recommendedName>
        <fullName evidence="2">DUF659 domain-containing protein</fullName>
    </recommendedName>
</protein>
<feature type="domain" description="DUF659" evidence="2">
    <location>
        <begin position="145"/>
        <end position="219"/>
    </location>
</feature>
<dbReference type="AlphaFoldDB" id="A0A843W1Y7"/>
<evidence type="ECO:0000313" key="3">
    <source>
        <dbReference type="EMBL" id="MQM02056.1"/>
    </source>
</evidence>
<reference evidence="3" key="1">
    <citation type="submission" date="2017-07" db="EMBL/GenBank/DDBJ databases">
        <title>Taro Niue Genome Assembly and Annotation.</title>
        <authorList>
            <person name="Atibalentja N."/>
            <person name="Keating K."/>
            <person name="Fields C.J."/>
        </authorList>
    </citation>
    <scope>NUCLEOTIDE SEQUENCE</scope>
    <source>
        <strain evidence="3">Niue_2</strain>
        <tissue evidence="3">Leaf</tissue>
    </source>
</reference>
<evidence type="ECO:0000256" key="1">
    <source>
        <dbReference type="SAM" id="MobiDB-lite"/>
    </source>
</evidence>
<dbReference type="EMBL" id="NMUH01002781">
    <property type="protein sequence ID" value="MQM02056.1"/>
    <property type="molecule type" value="Genomic_DNA"/>
</dbReference>
<organism evidence="3 4">
    <name type="scientific">Colocasia esculenta</name>
    <name type="common">Wild taro</name>
    <name type="synonym">Arum esculentum</name>
    <dbReference type="NCBI Taxonomy" id="4460"/>
    <lineage>
        <taxon>Eukaryota</taxon>
        <taxon>Viridiplantae</taxon>
        <taxon>Streptophyta</taxon>
        <taxon>Embryophyta</taxon>
        <taxon>Tracheophyta</taxon>
        <taxon>Spermatophyta</taxon>
        <taxon>Magnoliopsida</taxon>
        <taxon>Liliopsida</taxon>
        <taxon>Araceae</taxon>
        <taxon>Aroideae</taxon>
        <taxon>Colocasieae</taxon>
        <taxon>Colocasia</taxon>
    </lineage>
</organism>
<evidence type="ECO:0000313" key="4">
    <source>
        <dbReference type="Proteomes" id="UP000652761"/>
    </source>
</evidence>
<accession>A0A843W1Y7</accession>
<proteinExistence type="predicted"/>
<keyword evidence="4" id="KW-1185">Reference proteome</keyword>
<dbReference type="PANTHER" id="PTHR46951:SF2">
    <property type="entry name" value="BED-TYPE DOMAIN-CONTAINING PROTEIN"/>
    <property type="match status" value="1"/>
</dbReference>
<dbReference type="OrthoDB" id="692459at2759"/>
<comment type="caution">
    <text evidence="3">The sequence shown here is derived from an EMBL/GenBank/DDBJ whole genome shotgun (WGS) entry which is preliminary data.</text>
</comment>
<dbReference type="PANTHER" id="PTHR46951">
    <property type="entry name" value="BED-TYPE DOMAIN-CONTAINING PROTEIN"/>
    <property type="match status" value="1"/>
</dbReference>
<name>A0A843W1Y7_COLES</name>